<proteinExistence type="predicted"/>
<dbReference type="CDD" id="cd00088">
    <property type="entry name" value="HPT"/>
    <property type="match status" value="1"/>
</dbReference>
<evidence type="ECO:0000313" key="4">
    <source>
        <dbReference type="Proteomes" id="UP000703661"/>
    </source>
</evidence>
<dbReference type="GO" id="GO:0005634">
    <property type="term" value="C:nucleus"/>
    <property type="evidence" value="ECO:0007669"/>
    <property type="project" value="TreeGrafter"/>
</dbReference>
<dbReference type="EMBL" id="JAAAID010000026">
    <property type="protein sequence ID" value="KAG0024202.1"/>
    <property type="molecule type" value="Genomic_DNA"/>
</dbReference>
<protein>
    <recommendedName>
        <fullName evidence="2">HPt domain-containing protein</fullName>
    </recommendedName>
</protein>
<dbReference type="Proteomes" id="UP000703661">
    <property type="component" value="Unassembled WGS sequence"/>
</dbReference>
<evidence type="ECO:0000256" key="1">
    <source>
        <dbReference type="PROSITE-ProRule" id="PRU00110"/>
    </source>
</evidence>
<evidence type="ECO:0000259" key="2">
    <source>
        <dbReference type="PROSITE" id="PS50894"/>
    </source>
</evidence>
<dbReference type="SUPFAM" id="SSF47226">
    <property type="entry name" value="Histidine-containing phosphotransfer domain, HPT domain"/>
    <property type="match status" value="1"/>
</dbReference>
<dbReference type="PANTHER" id="PTHR28242">
    <property type="entry name" value="PHOSPHORELAY INTERMEDIATE PROTEIN YPD1"/>
    <property type="match status" value="1"/>
</dbReference>
<dbReference type="GO" id="GO:0009927">
    <property type="term" value="F:histidine phosphotransfer kinase activity"/>
    <property type="evidence" value="ECO:0007669"/>
    <property type="project" value="InterPro"/>
</dbReference>
<dbReference type="GO" id="GO:0000160">
    <property type="term" value="P:phosphorelay signal transduction system"/>
    <property type="evidence" value="ECO:0007669"/>
    <property type="project" value="InterPro"/>
</dbReference>
<accession>A0A9P6N689</accession>
<gene>
    <name evidence="3" type="ORF">BGZ80_005240</name>
</gene>
<organism evidence="3 4">
    <name type="scientific">Entomortierella chlamydospora</name>
    <dbReference type="NCBI Taxonomy" id="101097"/>
    <lineage>
        <taxon>Eukaryota</taxon>
        <taxon>Fungi</taxon>
        <taxon>Fungi incertae sedis</taxon>
        <taxon>Mucoromycota</taxon>
        <taxon>Mortierellomycotina</taxon>
        <taxon>Mortierellomycetes</taxon>
        <taxon>Mortierellales</taxon>
        <taxon>Mortierellaceae</taxon>
        <taxon>Entomortierella</taxon>
    </lineage>
</organism>
<dbReference type="GO" id="GO:0043424">
    <property type="term" value="F:protein histidine kinase binding"/>
    <property type="evidence" value="ECO:0007669"/>
    <property type="project" value="InterPro"/>
</dbReference>
<name>A0A9P6N689_9FUNG</name>
<dbReference type="PROSITE" id="PS50894">
    <property type="entry name" value="HPT"/>
    <property type="match status" value="1"/>
</dbReference>
<comment type="caution">
    <text evidence="3">The sequence shown here is derived from an EMBL/GenBank/DDBJ whole genome shotgun (WGS) entry which is preliminary data.</text>
</comment>
<feature type="domain" description="HPt" evidence="2">
    <location>
        <begin position="76"/>
        <end position="177"/>
    </location>
</feature>
<dbReference type="Pfam" id="PF01627">
    <property type="entry name" value="Hpt"/>
    <property type="match status" value="1"/>
</dbReference>
<reference evidence="3" key="1">
    <citation type="journal article" date="2020" name="Fungal Divers.">
        <title>Resolving the Mortierellaceae phylogeny through synthesis of multi-gene phylogenetics and phylogenomics.</title>
        <authorList>
            <person name="Vandepol N."/>
            <person name="Liber J."/>
            <person name="Desiro A."/>
            <person name="Na H."/>
            <person name="Kennedy M."/>
            <person name="Barry K."/>
            <person name="Grigoriev I.V."/>
            <person name="Miller A.N."/>
            <person name="O'Donnell K."/>
            <person name="Stajich J.E."/>
            <person name="Bonito G."/>
        </authorList>
    </citation>
    <scope>NUCLEOTIDE SEQUENCE</scope>
    <source>
        <strain evidence="3">NRRL 2769</strain>
    </source>
</reference>
<keyword evidence="4" id="KW-1185">Reference proteome</keyword>
<dbReference type="GO" id="GO:0005737">
    <property type="term" value="C:cytoplasm"/>
    <property type="evidence" value="ECO:0007669"/>
    <property type="project" value="TreeGrafter"/>
</dbReference>
<keyword evidence="1" id="KW-0597">Phosphoprotein</keyword>
<dbReference type="InterPro" id="IPR045871">
    <property type="entry name" value="AHP1-5/YPD1"/>
</dbReference>
<dbReference type="PANTHER" id="PTHR28242:SF52">
    <property type="entry name" value="PHOSPHORELAY INTERMEDIATE PROTEIN YPD1"/>
    <property type="match status" value="1"/>
</dbReference>
<evidence type="ECO:0000313" key="3">
    <source>
        <dbReference type="EMBL" id="KAG0024202.1"/>
    </source>
</evidence>
<dbReference type="AlphaFoldDB" id="A0A9P6N689"/>
<dbReference type="Gene3D" id="1.20.120.160">
    <property type="entry name" value="HPT domain"/>
    <property type="match status" value="1"/>
</dbReference>
<dbReference type="InterPro" id="IPR008207">
    <property type="entry name" value="Sig_transdc_His_kin_Hpt_dom"/>
</dbReference>
<feature type="modified residue" description="Phosphohistidine" evidence="1">
    <location>
        <position position="115"/>
    </location>
</feature>
<dbReference type="InterPro" id="IPR036641">
    <property type="entry name" value="HPT_dom_sf"/>
</dbReference>
<sequence>MFDSDHLETDCDIELTGHWLLAFFPLKPKWRECQHVEVDEVDTDPEADEYEEDDDDSEIIDHATFDQLLEMDDEEDREFSKSLVWNYFEQAELTFDKLDGAMSQLDFPELSQLGHFLKGSSAALGLKKIKASCEKLQLYGICKDAEGTGTITEDEAKDLIQSLLIQMREEYGEAQLYLKALFS</sequence>